<protein>
    <submittedName>
        <fullName evidence="2">Predicted protein</fullName>
    </submittedName>
</protein>
<accession>B0CUY0</accession>
<reference evidence="2 3" key="1">
    <citation type="journal article" date="2008" name="Nature">
        <title>The genome of Laccaria bicolor provides insights into mycorrhizal symbiosis.</title>
        <authorList>
            <person name="Martin F."/>
            <person name="Aerts A."/>
            <person name="Ahren D."/>
            <person name="Brun A."/>
            <person name="Danchin E.G.J."/>
            <person name="Duchaussoy F."/>
            <person name="Gibon J."/>
            <person name="Kohler A."/>
            <person name="Lindquist E."/>
            <person name="Pereda V."/>
            <person name="Salamov A."/>
            <person name="Shapiro H.J."/>
            <person name="Wuyts J."/>
            <person name="Blaudez D."/>
            <person name="Buee M."/>
            <person name="Brokstein P."/>
            <person name="Canbaeck B."/>
            <person name="Cohen D."/>
            <person name="Courty P.E."/>
            <person name="Coutinho P.M."/>
            <person name="Delaruelle C."/>
            <person name="Detter J.C."/>
            <person name="Deveau A."/>
            <person name="DiFazio S."/>
            <person name="Duplessis S."/>
            <person name="Fraissinet-Tachet L."/>
            <person name="Lucic E."/>
            <person name="Frey-Klett P."/>
            <person name="Fourrey C."/>
            <person name="Feussner I."/>
            <person name="Gay G."/>
            <person name="Grimwood J."/>
            <person name="Hoegger P.J."/>
            <person name="Jain P."/>
            <person name="Kilaru S."/>
            <person name="Labbe J."/>
            <person name="Lin Y.C."/>
            <person name="Legue V."/>
            <person name="Le Tacon F."/>
            <person name="Marmeisse R."/>
            <person name="Melayah D."/>
            <person name="Montanini B."/>
            <person name="Muratet M."/>
            <person name="Nehls U."/>
            <person name="Niculita-Hirzel H."/>
            <person name="Oudot-Le Secq M.P."/>
            <person name="Peter M."/>
            <person name="Quesneville H."/>
            <person name="Rajashekar B."/>
            <person name="Reich M."/>
            <person name="Rouhier N."/>
            <person name="Schmutz J."/>
            <person name="Yin T."/>
            <person name="Chalot M."/>
            <person name="Henrissat B."/>
            <person name="Kuees U."/>
            <person name="Lucas S."/>
            <person name="Van de Peer Y."/>
            <person name="Podila G.K."/>
            <person name="Polle A."/>
            <person name="Pukkila P.J."/>
            <person name="Richardson P.M."/>
            <person name="Rouze P."/>
            <person name="Sanders I.R."/>
            <person name="Stajich J.E."/>
            <person name="Tunlid A."/>
            <person name="Tuskan G."/>
            <person name="Grigoriev I.V."/>
        </authorList>
    </citation>
    <scope>NUCLEOTIDE SEQUENCE [LARGE SCALE GENOMIC DNA]</scope>
    <source>
        <strain evidence="3">S238N-H82 / ATCC MYA-4686</strain>
    </source>
</reference>
<dbReference type="CDD" id="cd20557">
    <property type="entry name" value="CYCLIN_ScPCL1-like"/>
    <property type="match status" value="1"/>
</dbReference>
<keyword evidence="3" id="KW-1185">Reference proteome</keyword>
<evidence type="ECO:0000313" key="2">
    <source>
        <dbReference type="EMBL" id="EDR14741.1"/>
    </source>
</evidence>
<dbReference type="STRING" id="486041.B0CUY0"/>
<evidence type="ECO:0000313" key="3">
    <source>
        <dbReference type="Proteomes" id="UP000001194"/>
    </source>
</evidence>
<organism evidence="3">
    <name type="scientific">Laccaria bicolor (strain S238N-H82 / ATCC MYA-4686)</name>
    <name type="common">Bicoloured deceiver</name>
    <name type="synonym">Laccaria laccata var. bicolor</name>
    <dbReference type="NCBI Taxonomy" id="486041"/>
    <lineage>
        <taxon>Eukaryota</taxon>
        <taxon>Fungi</taxon>
        <taxon>Dikarya</taxon>
        <taxon>Basidiomycota</taxon>
        <taxon>Agaricomycotina</taxon>
        <taxon>Agaricomycetes</taxon>
        <taxon>Agaricomycetidae</taxon>
        <taxon>Agaricales</taxon>
        <taxon>Agaricineae</taxon>
        <taxon>Hydnangiaceae</taxon>
        <taxon>Laccaria</taxon>
    </lineage>
</organism>
<sequence length="784" mass="87281">MPVPVPRLYKPPAHPVIKPSHSTDTHTNSFQNFAATLPVSPAGPPPSFGTREEWINSLPSWRRIKPRRIWEEDTRVAEQHFFHQGLTAADNASVIKGPHAEACSSPTYGNAASPRCHMDQPGSDGDADDEMDSDDPPTKPRQCGDGFKWESGYLNGPTAASGIKDLSSQQMEGSPSLVFTDLATSENQRGLFSPIFEDQSPSTTSGPDLTSSPLEPVTPFGDYVDRAVAATTYTGSSNYAINAVTVSEYECPDGNHVTDYYQAQPVFPTIANQPNESSAADVVTPSATAGYKKLAEPLSEWVANYVWKVCTTGLSLPSSFAHPMNAPVQYLAEPPSYLAPSVHSLLLSTLLQPSAIFLAIWYIVRLPVCFGAAALGPEYTKEHLFRAALLGEPGAYERENMEASAPFRLIVLGCMLANKWLDDHTFSNKTWFVFFFCLPCDADPDDLHRHTISNVPIQALNRLESLTLDIFTYDLSISTRDWSQWLRHILSYHMSLSSPNHPQPISRPSANPHAIVRKAIDEIAQAPAAWLTSSIPQPVFLGVEERKREKLEQEQAIEALEIDLDKDGPLREEYLPRRRSNGVGNVIHAPERWEHEPFGRKQQNQYRSEIMGKPLPPPAKWSPAGDEPILKERNRNSGQYVAVQPPPLISFSLMQHSYDMGFDPNWNPSGYMPIKSQPGYMYDAPPIHINQTMYPYALVPSIALPHSRSQSLSYDQHNLLSRNHLRSYSQSSFEYRCGDPRMTANELAPGLEAEHRWIESSHYPYPGPSFPLPAVAPQTTWLRT</sequence>
<proteinExistence type="predicted"/>
<dbReference type="HOGENOM" id="CLU_362103_0_0_1"/>
<dbReference type="PANTHER" id="PTHR15615">
    <property type="match status" value="1"/>
</dbReference>
<dbReference type="InterPro" id="IPR013922">
    <property type="entry name" value="Cyclin_PHO80-like"/>
</dbReference>
<dbReference type="GO" id="GO:0000307">
    <property type="term" value="C:cyclin-dependent protein kinase holoenzyme complex"/>
    <property type="evidence" value="ECO:0007669"/>
    <property type="project" value="TreeGrafter"/>
</dbReference>
<dbReference type="RefSeq" id="XP_001875300.1">
    <property type="nucleotide sequence ID" value="XM_001875265.1"/>
</dbReference>
<feature type="compositionally biased region" description="Polar residues" evidence="1">
    <location>
        <begin position="199"/>
        <end position="213"/>
    </location>
</feature>
<name>B0CUY0_LACBS</name>
<dbReference type="OrthoDB" id="286814at2759"/>
<dbReference type="InParanoid" id="B0CUY0"/>
<feature type="compositionally biased region" description="Acidic residues" evidence="1">
    <location>
        <begin position="125"/>
        <end position="135"/>
    </location>
</feature>
<feature type="region of interest" description="Disordered" evidence="1">
    <location>
        <begin position="613"/>
        <end position="637"/>
    </location>
</feature>
<feature type="region of interest" description="Disordered" evidence="1">
    <location>
        <begin position="105"/>
        <end position="150"/>
    </location>
</feature>
<dbReference type="GO" id="GO:0019901">
    <property type="term" value="F:protein kinase binding"/>
    <property type="evidence" value="ECO:0007669"/>
    <property type="project" value="InterPro"/>
</dbReference>
<dbReference type="KEGG" id="lbc:LACBIDRAFT_322008"/>
<dbReference type="Proteomes" id="UP000001194">
    <property type="component" value="Unassembled WGS sequence"/>
</dbReference>
<dbReference type="Gene3D" id="1.10.472.10">
    <property type="entry name" value="Cyclin-like"/>
    <property type="match status" value="1"/>
</dbReference>
<feature type="region of interest" description="Disordered" evidence="1">
    <location>
        <begin position="193"/>
        <end position="216"/>
    </location>
</feature>
<feature type="region of interest" description="Disordered" evidence="1">
    <location>
        <begin position="1"/>
        <end position="28"/>
    </location>
</feature>
<dbReference type="GO" id="GO:0005634">
    <property type="term" value="C:nucleus"/>
    <property type="evidence" value="ECO:0007669"/>
    <property type="project" value="TreeGrafter"/>
</dbReference>
<dbReference type="EMBL" id="DS547092">
    <property type="protein sequence ID" value="EDR14741.1"/>
    <property type="molecule type" value="Genomic_DNA"/>
</dbReference>
<gene>
    <name evidence="2" type="ORF">LACBIDRAFT_322008</name>
</gene>
<dbReference type="GO" id="GO:0016538">
    <property type="term" value="F:cyclin-dependent protein serine/threonine kinase regulator activity"/>
    <property type="evidence" value="ECO:0007669"/>
    <property type="project" value="TreeGrafter"/>
</dbReference>
<dbReference type="AlphaFoldDB" id="B0CUY0"/>
<dbReference type="PANTHER" id="PTHR15615:SF27">
    <property type="entry name" value="PHO85 CYCLIN CLG1"/>
    <property type="match status" value="1"/>
</dbReference>
<dbReference type="GeneID" id="6070136"/>
<evidence type="ECO:0000256" key="1">
    <source>
        <dbReference type="SAM" id="MobiDB-lite"/>
    </source>
</evidence>